<dbReference type="AlphaFoldDB" id="A0A4Q9NMS3"/>
<accession>A0A4Q9NMS3</accession>
<dbReference type="InterPro" id="IPR045338">
    <property type="entry name" value="DUF6535"/>
</dbReference>
<feature type="transmembrane region" description="Helical" evidence="2">
    <location>
        <begin position="210"/>
        <end position="235"/>
    </location>
</feature>
<gene>
    <name evidence="5" type="ORF">BD310DRAFT_765998</name>
    <name evidence="4" type="ORF">BD311DRAFT_607743</name>
</gene>
<feature type="transmembrane region" description="Helical" evidence="2">
    <location>
        <begin position="181"/>
        <end position="204"/>
    </location>
</feature>
<dbReference type="Proteomes" id="UP000292957">
    <property type="component" value="Unassembled WGS sequence"/>
</dbReference>
<keyword evidence="2" id="KW-0812">Transmembrane</keyword>
<evidence type="ECO:0000313" key="5">
    <source>
        <dbReference type="EMBL" id="TBU62844.1"/>
    </source>
</evidence>
<evidence type="ECO:0000313" key="4">
    <source>
        <dbReference type="EMBL" id="TBU33446.1"/>
    </source>
</evidence>
<dbReference type="OrthoDB" id="3219854at2759"/>
<feature type="domain" description="DUF6535" evidence="3">
    <location>
        <begin position="33"/>
        <end position="212"/>
    </location>
</feature>
<reference evidence="4 6" key="1">
    <citation type="submission" date="2019-01" db="EMBL/GenBank/DDBJ databases">
        <title>Draft genome sequences of three monokaryotic isolates of the white-rot basidiomycete fungus Dichomitus squalens.</title>
        <authorList>
            <consortium name="DOE Joint Genome Institute"/>
            <person name="Lopez S.C."/>
            <person name="Andreopoulos B."/>
            <person name="Pangilinan J."/>
            <person name="Lipzen A."/>
            <person name="Riley R."/>
            <person name="Ahrendt S."/>
            <person name="Ng V."/>
            <person name="Barry K."/>
            <person name="Daum C."/>
            <person name="Grigoriev I.V."/>
            <person name="Hilden K.S."/>
            <person name="Makela M.R."/>
            <person name="de Vries R.P."/>
        </authorList>
    </citation>
    <scope>NUCLEOTIDE SEQUENCE [LARGE SCALE GENOMIC DNA]</scope>
    <source>
        <strain evidence="5 6">CBS 464.89</strain>
        <strain evidence="4">OM18370.1</strain>
    </source>
</reference>
<name>A0A4Q9NMS3_9APHY</name>
<dbReference type="Pfam" id="PF20153">
    <property type="entry name" value="DUF6535"/>
    <property type="match status" value="1"/>
</dbReference>
<dbReference type="EMBL" id="ML143391">
    <property type="protein sequence ID" value="TBU33446.1"/>
    <property type="molecule type" value="Genomic_DNA"/>
</dbReference>
<organism evidence="4">
    <name type="scientific">Dichomitus squalens</name>
    <dbReference type="NCBI Taxonomy" id="114155"/>
    <lineage>
        <taxon>Eukaryota</taxon>
        <taxon>Fungi</taxon>
        <taxon>Dikarya</taxon>
        <taxon>Basidiomycota</taxon>
        <taxon>Agaricomycotina</taxon>
        <taxon>Agaricomycetes</taxon>
        <taxon>Polyporales</taxon>
        <taxon>Polyporaceae</taxon>
        <taxon>Dichomitus</taxon>
    </lineage>
</organism>
<dbReference type="Proteomes" id="UP000292082">
    <property type="component" value="Unassembled WGS sequence"/>
</dbReference>
<evidence type="ECO:0000256" key="1">
    <source>
        <dbReference type="SAM" id="MobiDB-lite"/>
    </source>
</evidence>
<dbReference type="EMBL" id="ML145092">
    <property type="protein sequence ID" value="TBU62844.1"/>
    <property type="molecule type" value="Genomic_DNA"/>
</dbReference>
<feature type="transmembrane region" description="Helical" evidence="2">
    <location>
        <begin position="132"/>
        <end position="151"/>
    </location>
</feature>
<dbReference type="OMA" id="MSKNARI"/>
<keyword evidence="2" id="KW-1133">Transmembrane helix</keyword>
<protein>
    <recommendedName>
        <fullName evidence="3">DUF6535 domain-containing protein</fullName>
    </recommendedName>
</protein>
<keyword evidence="6" id="KW-1185">Reference proteome</keyword>
<feature type="transmembrane region" description="Helical" evidence="2">
    <location>
        <begin position="57"/>
        <end position="74"/>
    </location>
</feature>
<evidence type="ECO:0000256" key="2">
    <source>
        <dbReference type="SAM" id="Phobius"/>
    </source>
</evidence>
<evidence type="ECO:0000313" key="6">
    <source>
        <dbReference type="Proteomes" id="UP000292082"/>
    </source>
</evidence>
<sequence length="258" mass="28660">MSAYPRIRMPSHSSAAAPRKTSQVDRDEHPVDWSYYSHLMKDHDEAMVQNWKEEVDTLLVFAGLFSAVVTAFNIEAYKLLQPDPSLSTIQALETISHQLQQLGGNFTSAAVPRPTSGPTQGRASAQSVRINVLWFTSLVCALFSALLGIMVKQWLREYMAAVSLSSRDSVRLRQHRFEGLIAWHVPEIMAFLPILLEASLILFLAGLVDFLFLLQPLVAGIITSLVGAVLLFYVVSTIAPAFSGRCPYKSPQSWAIIR</sequence>
<feature type="non-terminal residue" evidence="4">
    <location>
        <position position="258"/>
    </location>
</feature>
<feature type="region of interest" description="Disordered" evidence="1">
    <location>
        <begin position="1"/>
        <end position="26"/>
    </location>
</feature>
<proteinExistence type="predicted"/>
<evidence type="ECO:0000259" key="3">
    <source>
        <dbReference type="Pfam" id="PF20153"/>
    </source>
</evidence>
<keyword evidence="2" id="KW-0472">Membrane</keyword>